<dbReference type="HOGENOM" id="CLU_109093_0_0_1"/>
<organism evidence="2 3">
    <name type="scientific">Drosophila simulans</name>
    <name type="common">Fruit fly</name>
    <dbReference type="NCBI Taxonomy" id="7240"/>
    <lineage>
        <taxon>Eukaryota</taxon>
        <taxon>Metazoa</taxon>
        <taxon>Ecdysozoa</taxon>
        <taxon>Arthropoda</taxon>
        <taxon>Hexapoda</taxon>
        <taxon>Insecta</taxon>
        <taxon>Pterygota</taxon>
        <taxon>Neoptera</taxon>
        <taxon>Endopterygota</taxon>
        <taxon>Diptera</taxon>
        <taxon>Brachycera</taxon>
        <taxon>Muscomorpha</taxon>
        <taxon>Ephydroidea</taxon>
        <taxon>Drosophilidae</taxon>
        <taxon>Drosophila</taxon>
        <taxon>Sophophora</taxon>
    </lineage>
</organism>
<evidence type="ECO:0000313" key="3">
    <source>
        <dbReference type="Proteomes" id="UP000000304"/>
    </source>
</evidence>
<dbReference type="Bgee" id="FBgn0183485">
    <property type="expression patterns" value="Expressed in male reproductive system and 3 other cell types or tissues"/>
</dbReference>
<feature type="compositionally biased region" description="Polar residues" evidence="1">
    <location>
        <begin position="170"/>
        <end position="180"/>
    </location>
</feature>
<dbReference type="PhylomeDB" id="B4QI76"/>
<dbReference type="OrthoDB" id="7870923at2759"/>
<reference evidence="2 3" key="1">
    <citation type="journal article" date="2007" name="Nature">
        <title>Evolution of genes and genomes on the Drosophila phylogeny.</title>
        <authorList>
            <consortium name="Drosophila 12 Genomes Consortium"/>
            <person name="Clark A.G."/>
            <person name="Eisen M.B."/>
            <person name="Smith D.R."/>
            <person name="Bergman C.M."/>
            <person name="Oliver B."/>
            <person name="Markow T.A."/>
            <person name="Kaufman T.C."/>
            <person name="Kellis M."/>
            <person name="Gelbart W."/>
            <person name="Iyer V.N."/>
            <person name="Pollard D.A."/>
            <person name="Sackton T.B."/>
            <person name="Larracuente A.M."/>
            <person name="Singh N.D."/>
            <person name="Abad J.P."/>
            <person name="Abt D.N."/>
            <person name="Adryan B."/>
            <person name="Aguade M."/>
            <person name="Akashi H."/>
            <person name="Anderson W.W."/>
            <person name="Aquadro C.F."/>
            <person name="Ardell D.H."/>
            <person name="Arguello R."/>
            <person name="Artieri C.G."/>
            <person name="Barbash D.A."/>
            <person name="Barker D."/>
            <person name="Barsanti P."/>
            <person name="Batterham P."/>
            <person name="Batzoglou S."/>
            <person name="Begun D."/>
            <person name="Bhutkar A."/>
            <person name="Blanco E."/>
            <person name="Bosak S.A."/>
            <person name="Bradley R.K."/>
            <person name="Brand A.D."/>
            <person name="Brent M.R."/>
            <person name="Brooks A.N."/>
            <person name="Brown R.H."/>
            <person name="Butlin R.K."/>
            <person name="Caggese C."/>
            <person name="Calvi B.R."/>
            <person name="Bernardo de Carvalho A."/>
            <person name="Caspi A."/>
            <person name="Castrezana S."/>
            <person name="Celniker S.E."/>
            <person name="Chang J.L."/>
            <person name="Chapple C."/>
            <person name="Chatterji S."/>
            <person name="Chinwalla A."/>
            <person name="Civetta A."/>
            <person name="Clifton S.W."/>
            <person name="Comeron J.M."/>
            <person name="Costello J.C."/>
            <person name="Coyne J.A."/>
            <person name="Daub J."/>
            <person name="David R.G."/>
            <person name="Delcher A.L."/>
            <person name="Delehaunty K."/>
            <person name="Do C.B."/>
            <person name="Ebling H."/>
            <person name="Edwards K."/>
            <person name="Eickbush T."/>
            <person name="Evans J.D."/>
            <person name="Filipski A."/>
            <person name="Findeiss S."/>
            <person name="Freyhult E."/>
            <person name="Fulton L."/>
            <person name="Fulton R."/>
            <person name="Garcia A.C."/>
            <person name="Gardiner A."/>
            <person name="Garfield D.A."/>
            <person name="Garvin B.E."/>
            <person name="Gibson G."/>
            <person name="Gilbert D."/>
            <person name="Gnerre S."/>
            <person name="Godfrey J."/>
            <person name="Good R."/>
            <person name="Gotea V."/>
            <person name="Gravely B."/>
            <person name="Greenberg A.J."/>
            <person name="Griffiths-Jones S."/>
            <person name="Gross S."/>
            <person name="Guigo R."/>
            <person name="Gustafson E.A."/>
            <person name="Haerty W."/>
            <person name="Hahn M.W."/>
            <person name="Halligan D.L."/>
            <person name="Halpern A.L."/>
            <person name="Halter G.M."/>
            <person name="Han M.V."/>
            <person name="Heger A."/>
            <person name="Hillier L."/>
            <person name="Hinrichs A.S."/>
            <person name="Holmes I."/>
            <person name="Hoskins R.A."/>
            <person name="Hubisz M.J."/>
            <person name="Hultmark D."/>
            <person name="Huntley M.A."/>
            <person name="Jaffe D.B."/>
            <person name="Jagadeeshan S."/>
            <person name="Jeck W.R."/>
            <person name="Johnson J."/>
            <person name="Jones C.D."/>
            <person name="Jordan W.C."/>
            <person name="Karpen G.H."/>
            <person name="Kataoka E."/>
            <person name="Keightley P.D."/>
            <person name="Kheradpour P."/>
            <person name="Kirkness E.F."/>
            <person name="Koerich L.B."/>
            <person name="Kristiansen K."/>
            <person name="Kudrna D."/>
            <person name="Kulathinal R.J."/>
            <person name="Kumar S."/>
            <person name="Kwok R."/>
            <person name="Lander E."/>
            <person name="Langley C.H."/>
            <person name="Lapoint R."/>
            <person name="Lazzaro B.P."/>
            <person name="Lee S.J."/>
            <person name="Levesque L."/>
            <person name="Li R."/>
            <person name="Lin C.F."/>
            <person name="Lin M.F."/>
            <person name="Lindblad-Toh K."/>
            <person name="Llopart A."/>
            <person name="Long M."/>
            <person name="Low L."/>
            <person name="Lozovsky E."/>
            <person name="Lu J."/>
            <person name="Luo M."/>
            <person name="Machado C.A."/>
            <person name="Makalowski W."/>
            <person name="Marzo M."/>
            <person name="Matsuda M."/>
            <person name="Matzkin L."/>
            <person name="McAllister B."/>
            <person name="McBride C.S."/>
            <person name="McKernan B."/>
            <person name="McKernan K."/>
            <person name="Mendez-Lago M."/>
            <person name="Minx P."/>
            <person name="Mollenhauer M.U."/>
            <person name="Montooth K."/>
            <person name="Mount S.M."/>
            <person name="Mu X."/>
            <person name="Myers E."/>
            <person name="Negre B."/>
            <person name="Newfeld S."/>
            <person name="Nielsen R."/>
            <person name="Noor M.A."/>
            <person name="O'Grady P."/>
            <person name="Pachter L."/>
            <person name="Papaceit M."/>
            <person name="Parisi M.J."/>
            <person name="Parisi M."/>
            <person name="Parts L."/>
            <person name="Pedersen J.S."/>
            <person name="Pesole G."/>
            <person name="Phillippy A.M."/>
            <person name="Ponting C.P."/>
            <person name="Pop M."/>
            <person name="Porcelli D."/>
            <person name="Powell J.R."/>
            <person name="Prohaska S."/>
            <person name="Pruitt K."/>
            <person name="Puig M."/>
            <person name="Quesneville H."/>
            <person name="Ram K.R."/>
            <person name="Rand D."/>
            <person name="Rasmussen M.D."/>
            <person name="Reed L.K."/>
            <person name="Reenan R."/>
            <person name="Reily A."/>
            <person name="Remington K.A."/>
            <person name="Rieger T.T."/>
            <person name="Ritchie M.G."/>
            <person name="Robin C."/>
            <person name="Rogers Y.H."/>
            <person name="Rohde C."/>
            <person name="Rozas J."/>
            <person name="Rubenfield M.J."/>
            <person name="Ruiz A."/>
            <person name="Russo S."/>
            <person name="Salzberg S.L."/>
            <person name="Sanchez-Gracia A."/>
            <person name="Saranga D.J."/>
            <person name="Sato H."/>
            <person name="Schaeffer S.W."/>
            <person name="Schatz M.C."/>
            <person name="Schlenke T."/>
            <person name="Schwartz R."/>
            <person name="Segarra C."/>
            <person name="Singh R.S."/>
            <person name="Sirot L."/>
            <person name="Sirota M."/>
            <person name="Sisneros N.B."/>
            <person name="Smith C.D."/>
            <person name="Smith T.F."/>
            <person name="Spieth J."/>
            <person name="Stage D.E."/>
            <person name="Stark A."/>
            <person name="Stephan W."/>
            <person name="Strausberg R.L."/>
            <person name="Strempel S."/>
            <person name="Sturgill D."/>
            <person name="Sutton G."/>
            <person name="Sutton G.G."/>
            <person name="Tao W."/>
            <person name="Teichmann S."/>
            <person name="Tobari Y.N."/>
            <person name="Tomimura Y."/>
            <person name="Tsolas J.M."/>
            <person name="Valente V.L."/>
            <person name="Venter E."/>
            <person name="Venter J.C."/>
            <person name="Vicario S."/>
            <person name="Vieira F.G."/>
            <person name="Vilella A.J."/>
            <person name="Villasante A."/>
            <person name="Walenz B."/>
            <person name="Wang J."/>
            <person name="Wasserman M."/>
            <person name="Watts T."/>
            <person name="Wilson D."/>
            <person name="Wilson R.K."/>
            <person name="Wing R.A."/>
            <person name="Wolfner M.F."/>
            <person name="Wong A."/>
            <person name="Wong G.K."/>
            <person name="Wu C.I."/>
            <person name="Wu G."/>
            <person name="Yamamoto D."/>
            <person name="Yang H.P."/>
            <person name="Yang S.P."/>
            <person name="Yorke J.A."/>
            <person name="Yoshida K."/>
            <person name="Zdobnov E."/>
            <person name="Zhang P."/>
            <person name="Zhang Y."/>
            <person name="Zimin A.V."/>
            <person name="Baldwin J."/>
            <person name="Abdouelleil A."/>
            <person name="Abdulkadir J."/>
            <person name="Abebe A."/>
            <person name="Abera B."/>
            <person name="Abreu J."/>
            <person name="Acer S.C."/>
            <person name="Aftuck L."/>
            <person name="Alexander A."/>
            <person name="An P."/>
            <person name="Anderson E."/>
            <person name="Anderson S."/>
            <person name="Arachi H."/>
            <person name="Azer M."/>
            <person name="Bachantsang P."/>
            <person name="Barry A."/>
            <person name="Bayul T."/>
            <person name="Berlin A."/>
            <person name="Bessette D."/>
            <person name="Bloom T."/>
            <person name="Blye J."/>
            <person name="Boguslavskiy L."/>
            <person name="Bonnet C."/>
            <person name="Boukhgalter B."/>
            <person name="Bourzgui I."/>
            <person name="Brown A."/>
            <person name="Cahill P."/>
            <person name="Channer S."/>
            <person name="Cheshatsang Y."/>
            <person name="Chuda L."/>
            <person name="Citroen M."/>
            <person name="Collymore A."/>
            <person name="Cooke P."/>
            <person name="Costello M."/>
            <person name="D'Aco K."/>
            <person name="Daza R."/>
            <person name="De Haan G."/>
            <person name="DeGray S."/>
            <person name="DeMaso C."/>
            <person name="Dhargay N."/>
            <person name="Dooley K."/>
            <person name="Dooley E."/>
            <person name="Doricent M."/>
            <person name="Dorje P."/>
            <person name="Dorjee K."/>
            <person name="Dupes A."/>
            <person name="Elong R."/>
            <person name="Falk J."/>
            <person name="Farina A."/>
            <person name="Faro S."/>
            <person name="Ferguson D."/>
            <person name="Fisher S."/>
            <person name="Foley C.D."/>
            <person name="Franke A."/>
            <person name="Friedrich D."/>
            <person name="Gadbois L."/>
            <person name="Gearin G."/>
            <person name="Gearin C.R."/>
            <person name="Giannoukos G."/>
            <person name="Goode T."/>
            <person name="Graham J."/>
            <person name="Grandbois E."/>
            <person name="Grewal S."/>
            <person name="Gyaltsen K."/>
            <person name="Hafez N."/>
            <person name="Hagos B."/>
            <person name="Hall J."/>
            <person name="Henson C."/>
            <person name="Hollinger A."/>
            <person name="Honan T."/>
            <person name="Huard M.D."/>
            <person name="Hughes L."/>
            <person name="Hurhula B."/>
            <person name="Husby M.E."/>
            <person name="Kamat A."/>
            <person name="Kanga B."/>
            <person name="Kashin S."/>
            <person name="Khazanovich D."/>
            <person name="Kisner P."/>
            <person name="Lance K."/>
            <person name="Lara M."/>
            <person name="Lee W."/>
            <person name="Lennon N."/>
            <person name="Letendre F."/>
            <person name="LeVine R."/>
            <person name="Lipovsky A."/>
            <person name="Liu X."/>
            <person name="Liu J."/>
            <person name="Liu S."/>
            <person name="Lokyitsang T."/>
            <person name="Lokyitsang Y."/>
            <person name="Lubonja R."/>
            <person name="Lui A."/>
            <person name="MacDonald P."/>
            <person name="Magnisalis V."/>
            <person name="Maru K."/>
            <person name="Matthews C."/>
            <person name="McCusker W."/>
            <person name="McDonough S."/>
            <person name="Mehta T."/>
            <person name="Meldrim J."/>
            <person name="Meneus L."/>
            <person name="Mihai O."/>
            <person name="Mihalev A."/>
            <person name="Mihova T."/>
            <person name="Mittelman R."/>
            <person name="Mlenga V."/>
            <person name="Montmayeur A."/>
            <person name="Mulrain L."/>
            <person name="Navidi A."/>
            <person name="Naylor J."/>
            <person name="Negash T."/>
            <person name="Nguyen T."/>
            <person name="Nguyen N."/>
            <person name="Nicol R."/>
            <person name="Norbu C."/>
            <person name="Norbu N."/>
            <person name="Novod N."/>
            <person name="O'Neill B."/>
            <person name="Osman S."/>
            <person name="Markiewicz E."/>
            <person name="Oyono O.L."/>
            <person name="Patti C."/>
            <person name="Phunkhang P."/>
            <person name="Pierre F."/>
            <person name="Priest M."/>
            <person name="Raghuraman S."/>
            <person name="Rege F."/>
            <person name="Reyes R."/>
            <person name="Rise C."/>
            <person name="Rogov P."/>
            <person name="Ross K."/>
            <person name="Ryan E."/>
            <person name="Settipalli S."/>
            <person name="Shea T."/>
            <person name="Sherpa N."/>
            <person name="Shi L."/>
            <person name="Shih D."/>
            <person name="Sparrow T."/>
            <person name="Spaulding J."/>
            <person name="Stalker J."/>
            <person name="Stange-Thomann N."/>
            <person name="Stavropoulos S."/>
            <person name="Stone C."/>
            <person name="Strader C."/>
            <person name="Tesfaye S."/>
            <person name="Thomson T."/>
            <person name="Thoulutsang Y."/>
            <person name="Thoulutsang D."/>
            <person name="Topham K."/>
            <person name="Topping I."/>
            <person name="Tsamla T."/>
            <person name="Vassiliev H."/>
            <person name="Vo A."/>
            <person name="Wangchuk T."/>
            <person name="Wangdi T."/>
            <person name="Weiand M."/>
            <person name="Wilkinson J."/>
            <person name="Wilson A."/>
            <person name="Yadav S."/>
            <person name="Young G."/>
            <person name="Yu Q."/>
            <person name="Zembek L."/>
            <person name="Zhong D."/>
            <person name="Zimmer A."/>
            <person name="Zwirko Z."/>
            <person name="Jaffe D.B."/>
            <person name="Alvarez P."/>
            <person name="Brockman W."/>
            <person name="Butler J."/>
            <person name="Chin C."/>
            <person name="Gnerre S."/>
            <person name="Grabherr M."/>
            <person name="Kleber M."/>
            <person name="Mauceli E."/>
            <person name="MacCallum I."/>
        </authorList>
    </citation>
    <scope>NUCLEOTIDE SEQUENCE [LARGE SCALE GENOMIC DNA]</scope>
    <source>
        <strain evidence="3">white501</strain>
    </source>
</reference>
<dbReference type="AlphaFoldDB" id="B4QI76"/>
<proteinExistence type="predicted"/>
<protein>
    <submittedName>
        <fullName evidence="2">GD11746</fullName>
    </submittedName>
</protein>
<accession>B4QI76</accession>
<keyword evidence="3" id="KW-1185">Reference proteome</keyword>
<evidence type="ECO:0000313" key="2">
    <source>
        <dbReference type="EMBL" id="EDX08330.1"/>
    </source>
</evidence>
<name>B4QI76_DROSI</name>
<feature type="region of interest" description="Disordered" evidence="1">
    <location>
        <begin position="139"/>
        <end position="221"/>
    </location>
</feature>
<dbReference type="EMBL" id="CM000362">
    <property type="protein sequence ID" value="EDX08330.1"/>
    <property type="molecule type" value="Genomic_DNA"/>
</dbReference>
<dbReference type="Proteomes" id="UP000000304">
    <property type="component" value="Chromosome 2R"/>
</dbReference>
<gene>
    <name evidence="2" type="primary">Dsim\GD11746</name>
    <name evidence="2" type="ORF">Dsim_GD11746</name>
</gene>
<sequence>MQFGVWSVEYGVWKLISSPASPSAPIWRTRDAEMEMQMQQPTQQPDHDDNVWSDFGARLASIFWRKTPRALVADPTNDPGEPKKPRSRFCTLLHHDVVDPKEFMVHFAKRRKNEIIIEGQVCGWCYNIDYLNDENTKYKKKRPKLPDGKVTKRGKTSPRGGAIADIPRHFNSSAASSRGVKTSRKRTASSGDDKTSRKRTPSSGDEKPKSHDLEDKPGDLA</sequence>
<feature type="compositionally biased region" description="Basic and acidic residues" evidence="1">
    <location>
        <begin position="204"/>
        <end position="221"/>
    </location>
</feature>
<evidence type="ECO:0000256" key="1">
    <source>
        <dbReference type="SAM" id="MobiDB-lite"/>
    </source>
</evidence>